<protein>
    <submittedName>
        <fullName evidence="2">Uncharacterized protein</fullName>
    </submittedName>
</protein>
<dbReference type="KEGG" id="mflg:ABS361_09860"/>
<feature type="region of interest" description="Disordered" evidence="1">
    <location>
        <begin position="74"/>
        <end position="96"/>
    </location>
</feature>
<dbReference type="Gene3D" id="3.90.470.20">
    <property type="entry name" value="4'-phosphopantetheinyl transferase domain"/>
    <property type="match status" value="1"/>
</dbReference>
<dbReference type="AlphaFoldDB" id="A0AAU7XFD5"/>
<dbReference type="SUPFAM" id="SSF56214">
    <property type="entry name" value="4'-phosphopantetheinyl transferase"/>
    <property type="match status" value="1"/>
</dbReference>
<gene>
    <name evidence="2" type="ORF">ABS361_09860</name>
</gene>
<evidence type="ECO:0000313" key="2">
    <source>
        <dbReference type="EMBL" id="XBY46481.1"/>
    </source>
</evidence>
<dbReference type="RefSeq" id="WP_407051575.1">
    <property type="nucleotide sequence ID" value="NZ_CP158568.1"/>
</dbReference>
<dbReference type="EMBL" id="CP158568">
    <property type="protein sequence ID" value="XBY46481.1"/>
    <property type="molecule type" value="Genomic_DNA"/>
</dbReference>
<organism evidence="2">
    <name type="scientific">Methyloraptor flagellatus</name>
    <dbReference type="NCBI Taxonomy" id="3162530"/>
    <lineage>
        <taxon>Bacteria</taxon>
        <taxon>Pseudomonadati</taxon>
        <taxon>Pseudomonadota</taxon>
        <taxon>Alphaproteobacteria</taxon>
        <taxon>Hyphomicrobiales</taxon>
        <taxon>Ancalomicrobiaceae</taxon>
        <taxon>Methyloraptor</taxon>
    </lineage>
</organism>
<dbReference type="InterPro" id="IPR037143">
    <property type="entry name" value="4-PPantetheinyl_Trfase_dom_sf"/>
</dbReference>
<proteinExistence type="predicted"/>
<evidence type="ECO:0000256" key="1">
    <source>
        <dbReference type="SAM" id="MobiDB-lite"/>
    </source>
</evidence>
<sequence length="96" mass="10368">MWLADPAAIHDPDGALALLDDEERAVHARFLIEPPRRLYLAAHALVRLTLSRYADVPPAAWRFARNDYGRPHVAGPAAGAASTSTCRTRPGSSPSP</sequence>
<name>A0AAU7XFD5_9HYPH</name>
<reference evidence="2" key="1">
    <citation type="submission" date="2024-06" db="EMBL/GenBank/DDBJ databases">
        <title>Methylostella associata gen. nov., sp. nov., a novel Ancalomicrobiaceae-affiliated facultatively methylotrophic bacteria that feed on methanotrophs of the genus Methylococcus.</title>
        <authorList>
            <person name="Saltykova V."/>
            <person name="Danilova O.V."/>
            <person name="Oshkin I.Y."/>
            <person name="Belova S.E."/>
            <person name="Pimenov N.V."/>
            <person name="Dedysh S.N."/>
        </authorList>
    </citation>
    <scope>NUCLEOTIDE SEQUENCE</scope>
    <source>
        <strain evidence="2">S20</strain>
    </source>
</reference>
<accession>A0AAU7XFD5</accession>
<feature type="compositionally biased region" description="Low complexity" evidence="1">
    <location>
        <begin position="74"/>
        <end position="85"/>
    </location>
</feature>
<dbReference type="GO" id="GO:0008897">
    <property type="term" value="F:holo-[acyl-carrier-protein] synthase activity"/>
    <property type="evidence" value="ECO:0007669"/>
    <property type="project" value="InterPro"/>
</dbReference>
<dbReference type="GO" id="GO:0000287">
    <property type="term" value="F:magnesium ion binding"/>
    <property type="evidence" value="ECO:0007669"/>
    <property type="project" value="InterPro"/>
</dbReference>
<feature type="compositionally biased region" description="Polar residues" evidence="1">
    <location>
        <begin position="86"/>
        <end position="96"/>
    </location>
</feature>